<proteinExistence type="predicted"/>
<feature type="region of interest" description="Disordered" evidence="1">
    <location>
        <begin position="1"/>
        <end position="54"/>
    </location>
</feature>
<keyword evidence="3" id="KW-1185">Reference proteome</keyword>
<organism evidence="2 3">
    <name type="scientific">Plasmopara halstedii</name>
    <name type="common">Downy mildew of sunflower</name>
    <dbReference type="NCBI Taxonomy" id="4781"/>
    <lineage>
        <taxon>Eukaryota</taxon>
        <taxon>Sar</taxon>
        <taxon>Stramenopiles</taxon>
        <taxon>Oomycota</taxon>
        <taxon>Peronosporomycetes</taxon>
        <taxon>Peronosporales</taxon>
        <taxon>Peronosporaceae</taxon>
        <taxon>Plasmopara</taxon>
    </lineage>
</organism>
<dbReference type="EMBL" id="CCYD01000524">
    <property type="protein sequence ID" value="CEG41144.1"/>
    <property type="molecule type" value="Genomic_DNA"/>
</dbReference>
<evidence type="ECO:0000313" key="2">
    <source>
        <dbReference type="EMBL" id="CEG41144.1"/>
    </source>
</evidence>
<protein>
    <submittedName>
        <fullName evidence="2">Uncharacterized protein</fullName>
    </submittedName>
</protein>
<feature type="compositionally biased region" description="Basic and acidic residues" evidence="1">
    <location>
        <begin position="1"/>
        <end position="12"/>
    </location>
</feature>
<dbReference type="Proteomes" id="UP000054928">
    <property type="component" value="Unassembled WGS sequence"/>
</dbReference>
<name>A0A0P1AIV1_PLAHL</name>
<accession>A0A0P1AIV1</accession>
<dbReference type="RefSeq" id="XP_024577513.1">
    <property type="nucleotide sequence ID" value="XM_024726880.1"/>
</dbReference>
<evidence type="ECO:0000313" key="3">
    <source>
        <dbReference type="Proteomes" id="UP000054928"/>
    </source>
</evidence>
<evidence type="ECO:0000256" key="1">
    <source>
        <dbReference type="SAM" id="MobiDB-lite"/>
    </source>
</evidence>
<dbReference type="GeneID" id="36406363"/>
<feature type="compositionally biased region" description="Acidic residues" evidence="1">
    <location>
        <begin position="22"/>
        <end position="34"/>
    </location>
</feature>
<dbReference type="AlphaFoldDB" id="A0A0P1AIV1"/>
<sequence length="54" mass="5747">MTDETKCDHKMLQDGSESESSGCDDEGDLSDDDNDSKPETSGTGVLEVFLSSVC</sequence>
<reference evidence="3" key="1">
    <citation type="submission" date="2014-09" db="EMBL/GenBank/DDBJ databases">
        <authorList>
            <person name="Sharma Rahul"/>
            <person name="Thines Marco"/>
        </authorList>
    </citation>
    <scope>NUCLEOTIDE SEQUENCE [LARGE SCALE GENOMIC DNA]</scope>
</reference>